<dbReference type="GO" id="GO:0003677">
    <property type="term" value="F:DNA binding"/>
    <property type="evidence" value="ECO:0007669"/>
    <property type="project" value="InterPro"/>
</dbReference>
<dbReference type="Gene3D" id="1.10.260.40">
    <property type="entry name" value="lambda repressor-like DNA-binding domains"/>
    <property type="match status" value="1"/>
</dbReference>
<dbReference type="InParanoid" id="A0A2G4YTE4"/>
<dbReference type="Proteomes" id="UP000229730">
    <property type="component" value="Unassembled WGS sequence"/>
</dbReference>
<dbReference type="OrthoDB" id="3782725at2"/>
<dbReference type="SUPFAM" id="SSF47413">
    <property type="entry name" value="lambda repressor-like DNA-binding domains"/>
    <property type="match status" value="1"/>
</dbReference>
<dbReference type="PROSITE" id="PS50943">
    <property type="entry name" value="HTH_CROC1"/>
    <property type="match status" value="1"/>
</dbReference>
<feature type="domain" description="HTH cro/C1-type" evidence="1">
    <location>
        <begin position="10"/>
        <end position="63"/>
    </location>
</feature>
<dbReference type="AlphaFoldDB" id="A0A2G4YTE4"/>
<sequence length="77" mass="8392">MTPISRLQCRAARSLLDWRQDELEAASNVAKKTIADFERGARTPRPVNLEAIKGALETAGIEFIPENGGGTGVRLKK</sequence>
<dbReference type="EMBL" id="PDEM01000009">
    <property type="protein sequence ID" value="PHZ85609.1"/>
    <property type="molecule type" value="Genomic_DNA"/>
</dbReference>
<evidence type="ECO:0000313" key="3">
    <source>
        <dbReference type="Proteomes" id="UP000229730"/>
    </source>
</evidence>
<dbReference type="Pfam" id="PF01381">
    <property type="entry name" value="HTH_3"/>
    <property type="match status" value="1"/>
</dbReference>
<reference evidence="2 3" key="1">
    <citation type="submission" date="2017-10" db="EMBL/GenBank/DDBJ databases">
        <title>Frigbacter circumglobatus gen. nov. sp. nov., isolated from sediment cultured in situ.</title>
        <authorList>
            <person name="Zhao Z."/>
        </authorList>
    </citation>
    <scope>NUCLEOTIDE SEQUENCE [LARGE SCALE GENOMIC DNA]</scope>
    <source>
        <strain evidence="2 3">ZYL</strain>
    </source>
</reference>
<comment type="caution">
    <text evidence="2">The sequence shown here is derived from an EMBL/GenBank/DDBJ whole genome shotgun (WGS) entry which is preliminary data.</text>
</comment>
<gene>
    <name evidence="2" type="ORF">CRD36_02675</name>
</gene>
<protein>
    <submittedName>
        <fullName evidence="2">Transcriptional regulator</fullName>
    </submittedName>
</protein>
<evidence type="ECO:0000259" key="1">
    <source>
        <dbReference type="PROSITE" id="PS50943"/>
    </source>
</evidence>
<evidence type="ECO:0000313" key="2">
    <source>
        <dbReference type="EMBL" id="PHZ85609.1"/>
    </source>
</evidence>
<dbReference type="InterPro" id="IPR010982">
    <property type="entry name" value="Lambda_DNA-bd_dom_sf"/>
</dbReference>
<name>A0A2G4YTE4_9PROT</name>
<keyword evidence="3" id="KW-1185">Reference proteome</keyword>
<dbReference type="InterPro" id="IPR001387">
    <property type="entry name" value="Cro/C1-type_HTH"/>
</dbReference>
<accession>A0A2G4YTE4</accession>
<proteinExistence type="predicted"/>
<organism evidence="2 3">
    <name type="scientific">Paremcibacter congregatus</name>
    <dbReference type="NCBI Taxonomy" id="2043170"/>
    <lineage>
        <taxon>Bacteria</taxon>
        <taxon>Pseudomonadati</taxon>
        <taxon>Pseudomonadota</taxon>
        <taxon>Alphaproteobacteria</taxon>
        <taxon>Emcibacterales</taxon>
        <taxon>Emcibacteraceae</taxon>
        <taxon>Paremcibacter</taxon>
    </lineage>
</organism>
<dbReference type="RefSeq" id="WP_099471193.1">
    <property type="nucleotide sequence ID" value="NZ_CP041025.1"/>
</dbReference>